<evidence type="ECO:0000256" key="2">
    <source>
        <dbReference type="ARBA" id="ARBA00022448"/>
    </source>
</evidence>
<sequence length="221" mass="24840">MAQPNKVYQPLPLRTESDVEQEVQQNILVTSVDQVLNWARSSSLWPCMFGLACCAMEMIATATPRYDIARFGAEIFRASPRQADLLIVPGTVTWKMAPAVRRIWLQMPEPKWALAMGGCAIMGGPFAYAYSVTPGVNTLLPVDVYVPGCPPRPESLLTGLMLLQDKIKKDTIGKGWVRRDVEPQFQRYLPEGDPIRKELESLWPPYIDYDRPPQGDAFGDR</sequence>
<dbReference type="GO" id="GO:0051539">
    <property type="term" value="F:4 iron, 4 sulfur cluster binding"/>
    <property type="evidence" value="ECO:0007669"/>
    <property type="project" value="UniProtKB-KW"/>
</dbReference>
<comment type="caution">
    <text evidence="10">The sequence shown here is derived from an EMBL/GenBank/DDBJ whole genome shotgun (WGS) entry which is preliminary data.</text>
</comment>
<evidence type="ECO:0000256" key="1">
    <source>
        <dbReference type="ARBA" id="ARBA00009173"/>
    </source>
</evidence>
<feature type="binding site" evidence="7">
    <location>
        <position position="119"/>
    </location>
    <ligand>
        <name>[4Fe-4S] cluster</name>
        <dbReference type="ChEBI" id="CHEBI:49883"/>
    </ligand>
</feature>
<evidence type="ECO:0000256" key="4">
    <source>
        <dbReference type="ARBA" id="ARBA00022719"/>
    </source>
</evidence>
<dbReference type="PANTHER" id="PTHR11995:SF14">
    <property type="entry name" value="NADH DEHYDROGENASE [UBIQUINONE] IRON-SULFUR PROTEIN 7, MITOCHONDRIAL"/>
    <property type="match status" value="1"/>
</dbReference>
<keyword evidence="7 8" id="KW-0411">Iron-sulfur</keyword>
<dbReference type="RefSeq" id="WP_098504604.1">
    <property type="nucleotide sequence ID" value="NZ_PDJQ01000001.1"/>
</dbReference>
<dbReference type="Proteomes" id="UP000223071">
    <property type="component" value="Unassembled WGS sequence"/>
</dbReference>
<keyword evidence="6 7" id="KW-0520">NAD</keyword>
<evidence type="ECO:0000313" key="11">
    <source>
        <dbReference type="Proteomes" id="UP000223071"/>
    </source>
</evidence>
<reference evidence="10 11" key="1">
    <citation type="submission" date="2017-09" db="EMBL/GenBank/DDBJ databases">
        <title>Sequencing the genomes of two abundant thermophiles in Great Basin hot springs: Thermocrinis jamiesonii and novel Chloroflexi Thermoflexus hugenholtzii.</title>
        <authorList>
            <person name="Hedlund B."/>
        </authorList>
    </citation>
    <scope>NUCLEOTIDE SEQUENCE [LARGE SCALE GENOMIC DNA]</scope>
    <source>
        <strain evidence="10 11">G233</strain>
    </source>
</reference>
<evidence type="ECO:0000256" key="5">
    <source>
        <dbReference type="ARBA" id="ARBA00022967"/>
    </source>
</evidence>
<feature type="domain" description="NADH:ubiquinone oxidoreductase-like 20kDa subunit" evidence="9">
    <location>
        <begin position="53"/>
        <end position="162"/>
    </location>
</feature>
<comment type="subunit">
    <text evidence="7">NDH-1 is composed of 14 different subunits. Subunits NuoB, C, D, E, F, and G constitute the peripheral sector of the complex.</text>
</comment>
<keyword evidence="11" id="KW-1185">Reference proteome</keyword>
<dbReference type="NCBIfam" id="TIGR01957">
    <property type="entry name" value="nuoB_fam"/>
    <property type="match status" value="1"/>
</dbReference>
<keyword evidence="2 7" id="KW-0813">Transport</keyword>
<dbReference type="GO" id="GO:0009060">
    <property type="term" value="P:aerobic respiration"/>
    <property type="evidence" value="ECO:0007669"/>
    <property type="project" value="TreeGrafter"/>
</dbReference>
<keyword evidence="3 7" id="KW-0004">4Fe-4S</keyword>
<accession>A0A2A9HJH1</accession>
<comment type="similarity">
    <text evidence="1 7 8">Belongs to the complex I 20 kDa subunit family.</text>
</comment>
<keyword evidence="7" id="KW-0472">Membrane</keyword>
<dbReference type="Pfam" id="PF01058">
    <property type="entry name" value="Oxidored_q6"/>
    <property type="match status" value="1"/>
</dbReference>
<dbReference type="HAMAP" id="MF_01356">
    <property type="entry name" value="NDH1_NuoB"/>
    <property type="match status" value="1"/>
</dbReference>
<dbReference type="GO" id="GO:0015990">
    <property type="term" value="P:electron transport coupled proton transport"/>
    <property type="evidence" value="ECO:0007669"/>
    <property type="project" value="TreeGrafter"/>
</dbReference>
<dbReference type="Gene3D" id="3.40.50.12280">
    <property type="match status" value="1"/>
</dbReference>
<comment type="cofactor">
    <cofactor evidence="7">
        <name>[4Fe-4S] cluster</name>
        <dbReference type="ChEBI" id="CHEBI:49883"/>
    </cofactor>
    <text evidence="7">Binds 1 [4Fe-4S] cluster.</text>
</comment>
<keyword evidence="7" id="KW-1003">Cell membrane</keyword>
<dbReference type="GO" id="GO:0048038">
    <property type="term" value="F:quinone binding"/>
    <property type="evidence" value="ECO:0007669"/>
    <property type="project" value="UniProtKB-KW"/>
</dbReference>
<feature type="binding site" evidence="7">
    <location>
        <position position="53"/>
    </location>
    <ligand>
        <name>[4Fe-4S] cluster</name>
        <dbReference type="ChEBI" id="CHEBI:49883"/>
    </ligand>
</feature>
<protein>
    <recommendedName>
        <fullName evidence="7">NADH-quinone oxidoreductase subunit B</fullName>
        <ecNumber evidence="7">7.1.1.-</ecNumber>
    </recommendedName>
    <alternativeName>
        <fullName evidence="7">NADH dehydrogenase I subunit B</fullName>
    </alternativeName>
    <alternativeName>
        <fullName evidence="7">NDH-1 subunit B</fullName>
    </alternativeName>
</protein>
<gene>
    <name evidence="7" type="primary">nuoB</name>
    <name evidence="10" type="ORF">A9A59_2548</name>
</gene>
<comment type="catalytic activity">
    <reaction evidence="7">
        <text>a quinone + NADH + 5 H(+)(in) = a quinol + NAD(+) + 4 H(+)(out)</text>
        <dbReference type="Rhea" id="RHEA:57888"/>
        <dbReference type="ChEBI" id="CHEBI:15378"/>
        <dbReference type="ChEBI" id="CHEBI:24646"/>
        <dbReference type="ChEBI" id="CHEBI:57540"/>
        <dbReference type="ChEBI" id="CHEBI:57945"/>
        <dbReference type="ChEBI" id="CHEBI:132124"/>
    </reaction>
</comment>
<evidence type="ECO:0000259" key="9">
    <source>
        <dbReference type="Pfam" id="PF01058"/>
    </source>
</evidence>
<keyword evidence="7 8" id="KW-0408">Iron</keyword>
<comment type="subcellular location">
    <subcellularLocation>
        <location evidence="7">Cell membrane</location>
        <topology evidence="7">Peripheral membrane protein</topology>
        <orientation evidence="7">Cytoplasmic side</orientation>
    </subcellularLocation>
</comment>
<dbReference type="GO" id="GO:0050136">
    <property type="term" value="F:NADH dehydrogenase (quinone) (non-electrogenic) activity"/>
    <property type="evidence" value="ECO:0007669"/>
    <property type="project" value="UniProtKB-UniRule"/>
</dbReference>
<dbReference type="GO" id="GO:0008137">
    <property type="term" value="F:NADH dehydrogenase (ubiquinone) activity"/>
    <property type="evidence" value="ECO:0007669"/>
    <property type="project" value="InterPro"/>
</dbReference>
<dbReference type="AlphaFoldDB" id="A0A2A9HJH1"/>
<keyword evidence="7 8" id="KW-0479">Metal-binding</keyword>
<dbReference type="EMBL" id="PDJQ01000001">
    <property type="protein sequence ID" value="PFG75280.1"/>
    <property type="molecule type" value="Genomic_DNA"/>
</dbReference>
<dbReference type="FunFam" id="3.40.50.12280:FF:000002">
    <property type="entry name" value="NADH-quinone oxidoreductase subunit B"/>
    <property type="match status" value="1"/>
</dbReference>
<evidence type="ECO:0000256" key="8">
    <source>
        <dbReference type="RuleBase" id="RU004464"/>
    </source>
</evidence>
<dbReference type="GO" id="GO:0005886">
    <property type="term" value="C:plasma membrane"/>
    <property type="evidence" value="ECO:0007669"/>
    <property type="project" value="UniProtKB-SubCell"/>
</dbReference>
<feature type="binding site" evidence="7">
    <location>
        <position position="54"/>
    </location>
    <ligand>
        <name>[4Fe-4S] cluster</name>
        <dbReference type="ChEBI" id="CHEBI:49883"/>
    </ligand>
</feature>
<dbReference type="SUPFAM" id="SSF56770">
    <property type="entry name" value="HydA/Nqo6-like"/>
    <property type="match status" value="1"/>
</dbReference>
<keyword evidence="5 7" id="KW-1278">Translocase</keyword>
<evidence type="ECO:0000256" key="6">
    <source>
        <dbReference type="ARBA" id="ARBA00023027"/>
    </source>
</evidence>
<feature type="binding site" evidence="7">
    <location>
        <position position="149"/>
    </location>
    <ligand>
        <name>[4Fe-4S] cluster</name>
        <dbReference type="ChEBI" id="CHEBI:49883"/>
    </ligand>
</feature>
<dbReference type="PANTHER" id="PTHR11995">
    <property type="entry name" value="NADH DEHYDROGENASE"/>
    <property type="match status" value="1"/>
</dbReference>
<dbReference type="InterPro" id="IPR006138">
    <property type="entry name" value="NADH_UQ_OxRdtase_20Kd_su"/>
</dbReference>
<dbReference type="InterPro" id="IPR006137">
    <property type="entry name" value="NADH_UbQ_OxRdtase-like_20kDa"/>
</dbReference>
<proteinExistence type="inferred from homology"/>
<evidence type="ECO:0000313" key="10">
    <source>
        <dbReference type="EMBL" id="PFG75280.1"/>
    </source>
</evidence>
<dbReference type="EC" id="7.1.1.-" evidence="7"/>
<comment type="function">
    <text evidence="7">NDH-1 shuttles electrons from NADH, via FMN and iron-sulfur (Fe-S) centers, to quinones in the respiratory chain. The immediate electron acceptor for the enzyme in this species is believed to be ubiquinone. Couples the redox reaction to proton translocation (for every two electrons transferred, four hydrogen ions are translocated across the cytoplasmic membrane), and thus conserves the redox energy in a proton gradient.</text>
</comment>
<organism evidence="10 11">
    <name type="scientific">Tepidiforma thermophila (strain KCTC 52669 / CGMCC 1.13589 / G233)</name>
    <dbReference type="NCBI Taxonomy" id="2761530"/>
    <lineage>
        <taxon>Bacteria</taxon>
        <taxon>Bacillati</taxon>
        <taxon>Chloroflexota</taxon>
        <taxon>Tepidiformia</taxon>
        <taxon>Tepidiformales</taxon>
        <taxon>Tepidiformaceae</taxon>
        <taxon>Tepidiforma</taxon>
    </lineage>
</organism>
<dbReference type="NCBIfam" id="NF005012">
    <property type="entry name" value="PRK06411.1"/>
    <property type="match status" value="1"/>
</dbReference>
<name>A0A2A9HJH1_TEPT2</name>
<evidence type="ECO:0000256" key="7">
    <source>
        <dbReference type="HAMAP-Rule" id="MF_01356"/>
    </source>
</evidence>
<evidence type="ECO:0000256" key="3">
    <source>
        <dbReference type="ARBA" id="ARBA00022485"/>
    </source>
</evidence>
<keyword evidence="4 7" id="KW-0874">Quinone</keyword>
<dbReference type="GO" id="GO:0045271">
    <property type="term" value="C:respiratory chain complex I"/>
    <property type="evidence" value="ECO:0007669"/>
    <property type="project" value="TreeGrafter"/>
</dbReference>
<keyword evidence="7" id="KW-0830">Ubiquinone</keyword>
<dbReference type="GO" id="GO:0005506">
    <property type="term" value="F:iron ion binding"/>
    <property type="evidence" value="ECO:0007669"/>
    <property type="project" value="UniProtKB-UniRule"/>
</dbReference>